<evidence type="ECO:0000313" key="10">
    <source>
        <dbReference type="Proteomes" id="UP000657385"/>
    </source>
</evidence>
<dbReference type="SUPFAM" id="SSF52833">
    <property type="entry name" value="Thioredoxin-like"/>
    <property type="match status" value="1"/>
</dbReference>
<comment type="similarity">
    <text evidence="1">Belongs to the thioredoxin family. DsbA subfamily.</text>
</comment>
<evidence type="ECO:0000256" key="2">
    <source>
        <dbReference type="ARBA" id="ARBA00022729"/>
    </source>
</evidence>
<protein>
    <submittedName>
        <fullName evidence="9">Thioredoxin domain-containing protein</fullName>
    </submittedName>
</protein>
<keyword evidence="3" id="KW-0560">Oxidoreductase</keyword>
<keyword evidence="7" id="KW-0812">Transmembrane</keyword>
<keyword evidence="5" id="KW-0676">Redox-active center</keyword>
<dbReference type="Pfam" id="PF13462">
    <property type="entry name" value="Thioredoxin_4"/>
    <property type="match status" value="1"/>
</dbReference>
<keyword evidence="10" id="KW-1185">Reference proteome</keyword>
<keyword evidence="2" id="KW-0732">Signal</keyword>
<evidence type="ECO:0000256" key="7">
    <source>
        <dbReference type="SAM" id="Phobius"/>
    </source>
</evidence>
<dbReference type="EMBL" id="JADPRT010000002">
    <property type="protein sequence ID" value="MBF9067245.1"/>
    <property type="molecule type" value="Genomic_DNA"/>
</dbReference>
<evidence type="ECO:0000256" key="6">
    <source>
        <dbReference type="SAM" id="MobiDB-lite"/>
    </source>
</evidence>
<reference evidence="9" key="1">
    <citation type="submission" date="2020-11" db="EMBL/GenBank/DDBJ databases">
        <title>Isolation and identification of active actinomycetes.</title>
        <authorList>
            <person name="Yu B."/>
        </authorList>
    </citation>
    <scope>NUCLEOTIDE SEQUENCE</scope>
    <source>
        <strain evidence="9">NEAU-YB345</strain>
    </source>
</reference>
<proteinExistence type="inferred from homology"/>
<comment type="caution">
    <text evidence="9">The sequence shown here is derived from an EMBL/GenBank/DDBJ whole genome shotgun (WGS) entry which is preliminary data.</text>
</comment>
<dbReference type="GO" id="GO:0016491">
    <property type="term" value="F:oxidoreductase activity"/>
    <property type="evidence" value="ECO:0007669"/>
    <property type="project" value="UniProtKB-KW"/>
</dbReference>
<keyword evidence="4" id="KW-1015">Disulfide bond</keyword>
<dbReference type="Gene3D" id="3.40.30.10">
    <property type="entry name" value="Glutaredoxin"/>
    <property type="match status" value="1"/>
</dbReference>
<evidence type="ECO:0000256" key="5">
    <source>
        <dbReference type="ARBA" id="ARBA00023284"/>
    </source>
</evidence>
<name>A0A931B5G8_9ACTN</name>
<feature type="region of interest" description="Disordered" evidence="6">
    <location>
        <begin position="1"/>
        <end position="48"/>
    </location>
</feature>
<dbReference type="InterPro" id="IPR036249">
    <property type="entry name" value="Thioredoxin-like_sf"/>
</dbReference>
<keyword evidence="7" id="KW-1133">Transmembrane helix</keyword>
<dbReference type="InterPro" id="IPR012336">
    <property type="entry name" value="Thioredoxin-like_fold"/>
</dbReference>
<feature type="compositionally biased region" description="Basic and acidic residues" evidence="6">
    <location>
        <begin position="29"/>
        <end position="48"/>
    </location>
</feature>
<evidence type="ECO:0000259" key="8">
    <source>
        <dbReference type="Pfam" id="PF13462"/>
    </source>
</evidence>
<evidence type="ECO:0000256" key="3">
    <source>
        <dbReference type="ARBA" id="ARBA00023002"/>
    </source>
</evidence>
<dbReference type="RefSeq" id="WP_196192454.1">
    <property type="nucleotide sequence ID" value="NZ_JADPRT010000002.1"/>
</dbReference>
<dbReference type="PANTHER" id="PTHR13887">
    <property type="entry name" value="GLUTATHIONE S-TRANSFERASE KAPPA"/>
    <property type="match status" value="1"/>
</dbReference>
<keyword evidence="7" id="KW-0472">Membrane</keyword>
<sequence>MSENTNPNDQNDQNDPNKPNTPGRSGRPTKREARASARERLAEQRAREQQVQARRRKVAIGAAVVAVVAIAAGIGLAVGNGNSGKSAASGPLVVPAHASGPNGTVIVYGNPNAKHTLDVWEDFRCPICDKLEKADGPTVQQLADNGTYKIQYHMATFLDNNLGGTGSIDALQVAGAALNEGGPTAFKEFHDVLYANQPPEETDGFGNVNTLLDLAKKVPGLVTPTFTKDVQDGVYAPWAQKVSDAFNSSGIQGTPTLKLDGQQLTVFDSQGNAITPAQYMALVQQTIASGK</sequence>
<organism evidence="9 10">
    <name type="scientific">Streptacidiphilus fuscans</name>
    <dbReference type="NCBI Taxonomy" id="2789292"/>
    <lineage>
        <taxon>Bacteria</taxon>
        <taxon>Bacillati</taxon>
        <taxon>Actinomycetota</taxon>
        <taxon>Actinomycetes</taxon>
        <taxon>Kitasatosporales</taxon>
        <taxon>Streptomycetaceae</taxon>
        <taxon>Streptacidiphilus</taxon>
    </lineage>
</organism>
<accession>A0A931B5G8</accession>
<feature type="transmembrane region" description="Helical" evidence="7">
    <location>
        <begin position="58"/>
        <end position="79"/>
    </location>
</feature>
<evidence type="ECO:0000313" key="9">
    <source>
        <dbReference type="EMBL" id="MBF9067245.1"/>
    </source>
</evidence>
<dbReference type="Proteomes" id="UP000657385">
    <property type="component" value="Unassembled WGS sequence"/>
</dbReference>
<feature type="domain" description="Thioredoxin-like fold" evidence="8">
    <location>
        <begin position="103"/>
        <end position="264"/>
    </location>
</feature>
<evidence type="ECO:0000256" key="4">
    <source>
        <dbReference type="ARBA" id="ARBA00023157"/>
    </source>
</evidence>
<gene>
    <name evidence="9" type="ORF">I2501_04210</name>
</gene>
<dbReference type="AlphaFoldDB" id="A0A931B5G8"/>
<evidence type="ECO:0000256" key="1">
    <source>
        <dbReference type="ARBA" id="ARBA00005791"/>
    </source>
</evidence>
<dbReference type="PANTHER" id="PTHR13887:SF14">
    <property type="entry name" value="DISULFIDE BOND FORMATION PROTEIN D"/>
    <property type="match status" value="1"/>
</dbReference>
<feature type="compositionally biased region" description="Low complexity" evidence="6">
    <location>
        <begin position="1"/>
        <end position="22"/>
    </location>
</feature>